<proteinExistence type="predicted"/>
<accession>A0A9P4TAK9</accession>
<name>A0A9P4TAK9_CURKU</name>
<gene>
    <name evidence="2" type="ORF">E8E13_007777</name>
</gene>
<dbReference type="InterPro" id="IPR035979">
    <property type="entry name" value="RBD_domain_sf"/>
</dbReference>
<evidence type="ECO:0000313" key="2">
    <source>
        <dbReference type="EMBL" id="KAF2998646.1"/>
    </source>
</evidence>
<protein>
    <submittedName>
        <fullName evidence="2">Uncharacterized protein</fullName>
    </submittedName>
</protein>
<feature type="region of interest" description="Disordered" evidence="1">
    <location>
        <begin position="523"/>
        <end position="545"/>
    </location>
</feature>
<dbReference type="OrthoDB" id="2422134at2759"/>
<dbReference type="AlphaFoldDB" id="A0A9P4TAK9"/>
<sequence length="545" mass="60728">MWLQPDHKSSKIDVYESKIFVHTSAWPLDHRQEQSLAPELLSTISELNTAVTDLTTAVNTFDGSLLGLIPQSFAVVSAEAKLDIEILKATYIAKQSANFTTEESGSIVISDFQEDAHGPNCQLFVRNIPQQFVDHVVALFSVHDPVETKNYFPGMPSTTIMIAMPNKEIAAEAYNSLNGMTVGGQELVIEQYSDDMPSAAVRDAYIKNRRRLRRSIEGRRIIEEDEDEDVEDVGAIKAVKDHQRRSSPPLIFGLHRPLPINLSLDSPLNFDDLRRFYEPYRTNNPGKSTAFDDYTATPPESHLPSTGVGDFNLLQPKPISPGRAPKFLNRDEPEFTKFLKRSEPEFIKPPPGFGSLASAPSTHPLRSNPPLPIGHGKAYKIVHPPPGFGDQPPRIISPSPAFVLPAYTGENTVHGADVRDAAEPQQKTYSTVPWNGTVVPTGTAYYEAMQTKGMGSRWSSDSSSAYSQGSTTPRQGPVRPAQPIEPIGSGRGKEGRMYEFVDPAKELSYRHERNCLWCKEQRKKREENWTEKNERMEVWRASNGA</sequence>
<dbReference type="Gene3D" id="3.30.70.330">
    <property type="match status" value="1"/>
</dbReference>
<dbReference type="InterPro" id="IPR012677">
    <property type="entry name" value="Nucleotide-bd_a/b_plait_sf"/>
</dbReference>
<evidence type="ECO:0000256" key="1">
    <source>
        <dbReference type="SAM" id="MobiDB-lite"/>
    </source>
</evidence>
<organism evidence="2 3">
    <name type="scientific">Curvularia kusanoi</name>
    <name type="common">Cochliobolus kusanoi</name>
    <dbReference type="NCBI Taxonomy" id="90978"/>
    <lineage>
        <taxon>Eukaryota</taxon>
        <taxon>Fungi</taxon>
        <taxon>Dikarya</taxon>
        <taxon>Ascomycota</taxon>
        <taxon>Pezizomycotina</taxon>
        <taxon>Dothideomycetes</taxon>
        <taxon>Pleosporomycetidae</taxon>
        <taxon>Pleosporales</taxon>
        <taxon>Pleosporineae</taxon>
        <taxon>Pleosporaceae</taxon>
        <taxon>Curvularia</taxon>
    </lineage>
</organism>
<dbReference type="Proteomes" id="UP000801428">
    <property type="component" value="Unassembled WGS sequence"/>
</dbReference>
<dbReference type="SUPFAM" id="SSF54928">
    <property type="entry name" value="RNA-binding domain, RBD"/>
    <property type="match status" value="1"/>
</dbReference>
<keyword evidence="3" id="KW-1185">Reference proteome</keyword>
<reference evidence="2" key="1">
    <citation type="submission" date="2019-04" db="EMBL/GenBank/DDBJ databases">
        <title>Sequencing of skin fungus with MAO and IRED activity.</title>
        <authorList>
            <person name="Marsaioli A.J."/>
            <person name="Bonatto J.M.C."/>
            <person name="Reis Junior O."/>
        </authorList>
    </citation>
    <scope>NUCLEOTIDE SEQUENCE</scope>
    <source>
        <strain evidence="2">30M1</strain>
    </source>
</reference>
<feature type="compositionally biased region" description="Low complexity" evidence="1">
    <location>
        <begin position="456"/>
        <end position="470"/>
    </location>
</feature>
<feature type="compositionally biased region" description="Basic and acidic residues" evidence="1">
    <location>
        <begin position="523"/>
        <end position="538"/>
    </location>
</feature>
<feature type="region of interest" description="Disordered" evidence="1">
    <location>
        <begin position="454"/>
        <end position="495"/>
    </location>
</feature>
<evidence type="ECO:0000313" key="3">
    <source>
        <dbReference type="Proteomes" id="UP000801428"/>
    </source>
</evidence>
<dbReference type="GO" id="GO:0003676">
    <property type="term" value="F:nucleic acid binding"/>
    <property type="evidence" value="ECO:0007669"/>
    <property type="project" value="InterPro"/>
</dbReference>
<dbReference type="EMBL" id="SWKU01000019">
    <property type="protein sequence ID" value="KAF2998646.1"/>
    <property type="molecule type" value="Genomic_DNA"/>
</dbReference>
<comment type="caution">
    <text evidence="2">The sequence shown here is derived from an EMBL/GenBank/DDBJ whole genome shotgun (WGS) entry which is preliminary data.</text>
</comment>